<dbReference type="Gene3D" id="2.102.10.10">
    <property type="entry name" value="Rieske [2Fe-2S] iron-sulphur domain"/>
    <property type="match status" value="1"/>
</dbReference>
<organism evidence="4 5">
    <name type="scientific">Methylobacillus methanolivorans</name>
    <dbReference type="NCBI Taxonomy" id="1848927"/>
    <lineage>
        <taxon>Bacteria</taxon>
        <taxon>Pseudomonadati</taxon>
        <taxon>Pseudomonadota</taxon>
        <taxon>Betaproteobacteria</taxon>
        <taxon>Nitrosomonadales</taxon>
        <taxon>Methylophilaceae</taxon>
        <taxon>Methylobacillus</taxon>
    </lineage>
</organism>
<dbReference type="Pfam" id="PF00848">
    <property type="entry name" value="Ring_hydroxyl_A"/>
    <property type="match status" value="1"/>
</dbReference>
<dbReference type="CDD" id="cd00680">
    <property type="entry name" value="RHO_alpha_C"/>
    <property type="match status" value="1"/>
</dbReference>
<dbReference type="PANTHER" id="PTHR43756">
    <property type="entry name" value="CHOLINE MONOOXYGENASE, CHLOROPLASTIC"/>
    <property type="match status" value="1"/>
</dbReference>
<protein>
    <submittedName>
        <fullName evidence="4">SRPBCC family protein</fullName>
    </submittedName>
</protein>
<dbReference type="Gene3D" id="3.90.380.10">
    <property type="entry name" value="Naphthalene 1,2-dioxygenase Alpha Subunit, Chain A, domain 1"/>
    <property type="match status" value="2"/>
</dbReference>
<sequence>MQSRMRPEYYLSQEIFEREQAKIFRKTWLFAGLKTLIPDHGNTMVRMLAGFPVTISNHHGEFQAHHGKTPQAIQAVGQLLFVNLAPDPMPIHDQFSPSFFSSLESCSTAWGPEVLHTVWHAKFNWKLIFENLRDMNHVRFLHGGHFANYLEMTIPVPEKLAEEATQPLADTSAPSLRAELRRFNWGGATPALIPHRRKVPWHAMVQPWGGEDRYYDWQAYPNLHIASGNAGHSFTLECYTPVAPGRTDVELFWIMARKSQDFDFSAQALLANMHGSKKIVGEDIAMLEAIQHVLHRQAPMPHQGAYEAQNSLIERCYSALMETESEF</sequence>
<keyword evidence="5" id="KW-1185">Reference proteome</keyword>
<dbReference type="PANTHER" id="PTHR43756:SF5">
    <property type="entry name" value="CHOLINE MONOOXYGENASE, CHLOROPLASTIC"/>
    <property type="match status" value="1"/>
</dbReference>
<dbReference type="SUPFAM" id="SSF50022">
    <property type="entry name" value="ISP domain"/>
    <property type="match status" value="1"/>
</dbReference>
<evidence type="ECO:0000256" key="2">
    <source>
        <dbReference type="ARBA" id="ARBA00008751"/>
    </source>
</evidence>
<dbReference type="InterPro" id="IPR001663">
    <property type="entry name" value="Rng_hydr_dOase-A"/>
</dbReference>
<comment type="caution">
    <text evidence="4">The sequence shown here is derived from an EMBL/GenBank/DDBJ whole genome shotgun (WGS) entry which is preliminary data.</text>
</comment>
<evidence type="ECO:0000259" key="3">
    <source>
        <dbReference type="Pfam" id="PF00848"/>
    </source>
</evidence>
<dbReference type="InterPro" id="IPR036922">
    <property type="entry name" value="Rieske_2Fe-2S_sf"/>
</dbReference>
<name>A0ABW8GML1_9PROT</name>
<evidence type="ECO:0000313" key="4">
    <source>
        <dbReference type="EMBL" id="MFJ5446648.1"/>
    </source>
</evidence>
<proteinExistence type="inferred from homology"/>
<reference evidence="4 5" key="1">
    <citation type="submission" date="2024-11" db="EMBL/GenBank/DDBJ databases">
        <authorList>
            <person name="Kaparullina E.N."/>
            <person name="Delegan Y.A."/>
            <person name="Doronina N.V."/>
        </authorList>
    </citation>
    <scope>NUCLEOTIDE SEQUENCE [LARGE SCALE GENOMIC DNA]</scope>
    <source>
        <strain evidence="4 5">7sh_L</strain>
    </source>
</reference>
<gene>
    <name evidence="4" type="ORF">ACIKP9_10460</name>
</gene>
<comment type="cofactor">
    <cofactor evidence="1">
        <name>Fe cation</name>
        <dbReference type="ChEBI" id="CHEBI:24875"/>
    </cofactor>
</comment>
<feature type="domain" description="Aromatic-ring-hydroxylating dioxygenase alpha subunit C-terminal" evidence="3">
    <location>
        <begin position="118"/>
        <end position="301"/>
    </location>
</feature>
<dbReference type="RefSeq" id="WP_400882381.1">
    <property type="nucleotide sequence ID" value="NZ_JBIWXY010000002.1"/>
</dbReference>
<dbReference type="SUPFAM" id="SSF55961">
    <property type="entry name" value="Bet v1-like"/>
    <property type="match status" value="1"/>
</dbReference>
<dbReference type="InterPro" id="IPR015879">
    <property type="entry name" value="Ring_hydroxy_dOase_asu_C_dom"/>
</dbReference>
<dbReference type="EMBL" id="JBIWXY010000002">
    <property type="protein sequence ID" value="MFJ5446648.1"/>
    <property type="molecule type" value="Genomic_DNA"/>
</dbReference>
<comment type="similarity">
    <text evidence="2">Belongs to the bacterial ring-hydroxylating dioxygenase alpha subunit family.</text>
</comment>
<evidence type="ECO:0000313" key="5">
    <source>
        <dbReference type="Proteomes" id="UP001617669"/>
    </source>
</evidence>
<dbReference type="Proteomes" id="UP001617669">
    <property type="component" value="Unassembled WGS sequence"/>
</dbReference>
<accession>A0ABW8GML1</accession>
<evidence type="ECO:0000256" key="1">
    <source>
        <dbReference type="ARBA" id="ARBA00001962"/>
    </source>
</evidence>